<evidence type="ECO:0000313" key="3">
    <source>
        <dbReference type="EMBL" id="PIA97490.1"/>
    </source>
</evidence>
<reference evidence="4 6" key="2">
    <citation type="submission" date="2023-09" db="EMBL/GenBank/DDBJ databases">
        <title>Complete-Gapless Cercospora beticola genome.</title>
        <authorList>
            <person name="Wyatt N.A."/>
            <person name="Spanner R.E."/>
            <person name="Bolton M.D."/>
        </authorList>
    </citation>
    <scope>NUCLEOTIDE SEQUENCE [LARGE SCALE GENOMIC DNA]</scope>
    <source>
        <strain evidence="4">Cb09-40</strain>
    </source>
</reference>
<dbReference type="Proteomes" id="UP000230605">
    <property type="component" value="Chromosome 2"/>
</dbReference>
<keyword evidence="2" id="KW-0472">Membrane</keyword>
<evidence type="ECO:0000313" key="4">
    <source>
        <dbReference type="EMBL" id="WPA98459.1"/>
    </source>
</evidence>
<keyword evidence="2" id="KW-0812">Transmembrane</keyword>
<reference evidence="3 5" key="1">
    <citation type="submission" date="2015-10" db="EMBL/GenBank/DDBJ databases">
        <title>The cercosporin biosynthetic gene cluster was horizontally transferred to several fungal lineages and shown to be expanded in Cercospora beticola based on microsynteny with recipient genomes.</title>
        <authorList>
            <person name="De Jonge R."/>
            <person name="Ebert M.K."/>
            <person name="Suttle J.C."/>
            <person name="Jurick Ii W.M."/>
            <person name="Secor G.A."/>
            <person name="Thomma B.P."/>
            <person name="Van De Peer Y."/>
            <person name="Bolton M.D."/>
        </authorList>
    </citation>
    <scope>NUCLEOTIDE SEQUENCE [LARGE SCALE GENOMIC DNA]</scope>
    <source>
        <strain evidence="3 5">09-40</strain>
    </source>
</reference>
<organism evidence="3 5">
    <name type="scientific">Cercospora beticola</name>
    <name type="common">Sugarbeet leaf spot fungus</name>
    <dbReference type="NCBI Taxonomy" id="122368"/>
    <lineage>
        <taxon>Eukaryota</taxon>
        <taxon>Fungi</taxon>
        <taxon>Dikarya</taxon>
        <taxon>Ascomycota</taxon>
        <taxon>Pezizomycotina</taxon>
        <taxon>Dothideomycetes</taxon>
        <taxon>Dothideomycetidae</taxon>
        <taxon>Mycosphaerellales</taxon>
        <taxon>Mycosphaerellaceae</taxon>
        <taxon>Cercospora</taxon>
    </lineage>
</organism>
<proteinExistence type="predicted"/>
<keyword evidence="2" id="KW-1133">Transmembrane helix</keyword>
<name>A0A2G5HY98_CERBT</name>
<evidence type="ECO:0000313" key="6">
    <source>
        <dbReference type="Proteomes" id="UP001302367"/>
    </source>
</evidence>
<evidence type="ECO:0000256" key="2">
    <source>
        <dbReference type="SAM" id="Phobius"/>
    </source>
</evidence>
<feature type="region of interest" description="Disordered" evidence="1">
    <location>
        <begin position="23"/>
        <end position="52"/>
    </location>
</feature>
<dbReference type="EMBL" id="LKMD01000102">
    <property type="protein sequence ID" value="PIA97490.1"/>
    <property type="molecule type" value="Genomic_DNA"/>
</dbReference>
<feature type="transmembrane region" description="Helical" evidence="2">
    <location>
        <begin position="94"/>
        <end position="115"/>
    </location>
</feature>
<sequence length="122" mass="13305">MVATNVAKKAMVTKVILIPRRLASSTAKPTPRPQRKRKVIDETTLGGAQHKVSLSGPSLGHLISELSATRPGMEHVRGPGRDMAEDQRTMIRNVVKAIVVVPSLIGAAIVGWNWYSSKEQDR</sequence>
<dbReference type="AlphaFoldDB" id="A0A2G5HY98"/>
<keyword evidence="6" id="KW-1185">Reference proteome</keyword>
<dbReference type="OrthoDB" id="3650217at2759"/>
<evidence type="ECO:0000313" key="5">
    <source>
        <dbReference type="Proteomes" id="UP000230605"/>
    </source>
</evidence>
<protein>
    <submittedName>
        <fullName evidence="3">Uncharacterized protein</fullName>
    </submittedName>
</protein>
<dbReference type="EMBL" id="CP134185">
    <property type="protein sequence ID" value="WPA98459.1"/>
    <property type="molecule type" value="Genomic_DNA"/>
</dbReference>
<accession>A0A2G5HY98</accession>
<evidence type="ECO:0000256" key="1">
    <source>
        <dbReference type="SAM" id="MobiDB-lite"/>
    </source>
</evidence>
<dbReference type="Proteomes" id="UP001302367">
    <property type="component" value="Chromosome 2"/>
</dbReference>
<gene>
    <name evidence="3" type="ORF">CB0940_05866</name>
    <name evidence="4" type="ORF">RHO25_003071</name>
</gene>